<dbReference type="RefSeq" id="WP_253887468.1">
    <property type="nucleotide sequence ID" value="NZ_BAAAVB010000009.1"/>
</dbReference>
<comment type="similarity">
    <text evidence="1">Belongs to the CutA family.</text>
</comment>
<sequence>MGADHFQVVTTTGTAEEAESLATSIVAGHLGACVHIVPITSVYRWEGAITKDPEWRLVVKTTADRVTALIEHIQRNHSYDLPQVVAVEIAQGSPEYLDWVTAETRG</sequence>
<proteinExistence type="inferred from homology"/>
<name>A0ABT1ID01_9PSEU</name>
<dbReference type="EMBL" id="JAMTCO010000007">
    <property type="protein sequence ID" value="MCP2270503.1"/>
    <property type="molecule type" value="Genomic_DNA"/>
</dbReference>
<evidence type="ECO:0000313" key="2">
    <source>
        <dbReference type="EMBL" id="MCP2270503.1"/>
    </source>
</evidence>
<protein>
    <submittedName>
        <fullName evidence="2">Divalent cation tolerance protein</fullName>
    </submittedName>
</protein>
<dbReference type="InterPro" id="IPR015867">
    <property type="entry name" value="N-reg_PII/ATP_PRibTrfase_C"/>
</dbReference>
<evidence type="ECO:0000256" key="1">
    <source>
        <dbReference type="ARBA" id="ARBA00010169"/>
    </source>
</evidence>
<comment type="caution">
    <text evidence="2">The sequence shown here is derived from an EMBL/GenBank/DDBJ whole genome shotgun (WGS) entry which is preliminary data.</text>
</comment>
<dbReference type="PANTHER" id="PTHR23419:SF8">
    <property type="entry name" value="FI09726P"/>
    <property type="match status" value="1"/>
</dbReference>
<organism evidence="2 3">
    <name type="scientific">Actinokineospora diospyrosa</name>
    <dbReference type="NCBI Taxonomy" id="103728"/>
    <lineage>
        <taxon>Bacteria</taxon>
        <taxon>Bacillati</taxon>
        <taxon>Actinomycetota</taxon>
        <taxon>Actinomycetes</taxon>
        <taxon>Pseudonocardiales</taxon>
        <taxon>Pseudonocardiaceae</taxon>
        <taxon>Actinokineospora</taxon>
    </lineage>
</organism>
<dbReference type="SUPFAM" id="SSF54913">
    <property type="entry name" value="GlnB-like"/>
    <property type="match status" value="1"/>
</dbReference>
<dbReference type="PANTHER" id="PTHR23419">
    <property type="entry name" value="DIVALENT CATION TOLERANCE CUTA-RELATED"/>
    <property type="match status" value="1"/>
</dbReference>
<reference evidence="2 3" key="1">
    <citation type="submission" date="2022-06" db="EMBL/GenBank/DDBJ databases">
        <title>Genomic Encyclopedia of Archaeal and Bacterial Type Strains, Phase II (KMG-II): from individual species to whole genera.</title>
        <authorList>
            <person name="Goeker M."/>
        </authorList>
    </citation>
    <scope>NUCLEOTIDE SEQUENCE [LARGE SCALE GENOMIC DNA]</scope>
    <source>
        <strain evidence="2 3">DSM 44255</strain>
    </source>
</reference>
<evidence type="ECO:0000313" key="3">
    <source>
        <dbReference type="Proteomes" id="UP001205185"/>
    </source>
</evidence>
<gene>
    <name evidence="2" type="ORF">LV75_003004</name>
</gene>
<dbReference type="Proteomes" id="UP001205185">
    <property type="component" value="Unassembled WGS sequence"/>
</dbReference>
<keyword evidence="3" id="KW-1185">Reference proteome</keyword>
<dbReference type="InterPro" id="IPR011322">
    <property type="entry name" value="N-reg_PII-like_a/b"/>
</dbReference>
<dbReference type="Pfam" id="PF03091">
    <property type="entry name" value="CutA1"/>
    <property type="match status" value="1"/>
</dbReference>
<dbReference type="Gene3D" id="3.30.70.120">
    <property type="match status" value="1"/>
</dbReference>
<dbReference type="InterPro" id="IPR004323">
    <property type="entry name" value="Ion_tolerance_CutA"/>
</dbReference>
<accession>A0ABT1ID01</accession>